<evidence type="ECO:0000256" key="4">
    <source>
        <dbReference type="ARBA" id="ARBA00023180"/>
    </source>
</evidence>
<dbReference type="InParanoid" id="A0A6I9RGK4"/>
<dbReference type="OrthoDB" id="1600564at2759"/>
<keyword evidence="4" id="KW-0325">Glycoprotein</keyword>
<evidence type="ECO:0000256" key="1">
    <source>
        <dbReference type="ARBA" id="ARBA00008668"/>
    </source>
</evidence>
<dbReference type="FunCoup" id="A0A6I9RGK4">
    <property type="interactions" value="56"/>
</dbReference>
<dbReference type="Gene3D" id="3.40.50.1110">
    <property type="entry name" value="SGNH hydrolase"/>
    <property type="match status" value="1"/>
</dbReference>
<dbReference type="SUPFAM" id="SSF52266">
    <property type="entry name" value="SGNH hydrolase"/>
    <property type="match status" value="1"/>
</dbReference>
<dbReference type="PANTHER" id="PTHR22835:SF667">
    <property type="entry name" value="OS06G0129600 PROTEIN"/>
    <property type="match status" value="1"/>
</dbReference>
<evidence type="ECO:0000256" key="3">
    <source>
        <dbReference type="ARBA" id="ARBA00022801"/>
    </source>
</evidence>
<dbReference type="AlphaFoldDB" id="A0A6I9RGK4"/>
<evidence type="ECO:0000256" key="2">
    <source>
        <dbReference type="ARBA" id="ARBA00022729"/>
    </source>
</evidence>
<sequence>MFSKSSPPLHMKLQMLTFILVFSIFHISHSTQLNYTSIFSFGDSLADTGNALIHSKSNPVFGRLPYGMTYFMHPTGRCSDGRLIVDFLASAFGLPFLPPYLAHGQNIRQGVNFAVVGATALDPAFFQGLLADGAFPFTNLSLSTQLRWFEELKPSLCNTTTACAGYFSKSLFLVGEIGGNDYNYFFLLGGKSLEEVKSYVPKVVGAIVAASERLIKNGAVNLLVPGNLPFGCSSVYLTVFNSPNKEEYDPTTGCLKWLNAFAKYHDALLRRALDELRRKYPRARIMYADYYGASIQIGRSPQRFGFDDVLIACCGGDGPYNFSPLAFCGQPGSSVCSCLSSRANWDGLHLTEAAYHFIATSLLDGPYTSPPLRQTIN</sequence>
<proteinExistence type="inferred from homology"/>
<dbReference type="Pfam" id="PF00657">
    <property type="entry name" value="Lipase_GDSL"/>
    <property type="match status" value="1"/>
</dbReference>
<dbReference type="KEGG" id="egu:105048179"/>
<gene>
    <name evidence="7" type="primary">LOC105048179</name>
</gene>
<comment type="similarity">
    <text evidence="1">Belongs to the 'GDSL' lipolytic enzyme family.</text>
</comment>
<dbReference type="GO" id="GO:0016788">
    <property type="term" value="F:hydrolase activity, acting on ester bonds"/>
    <property type="evidence" value="ECO:0007669"/>
    <property type="project" value="InterPro"/>
</dbReference>
<keyword evidence="6" id="KW-1185">Reference proteome</keyword>
<evidence type="ECO:0000256" key="5">
    <source>
        <dbReference type="SAM" id="SignalP"/>
    </source>
</evidence>
<evidence type="ECO:0000313" key="6">
    <source>
        <dbReference type="Proteomes" id="UP000504607"/>
    </source>
</evidence>
<keyword evidence="3" id="KW-0378">Hydrolase</keyword>
<reference evidence="7" key="1">
    <citation type="submission" date="2025-08" db="UniProtKB">
        <authorList>
            <consortium name="RefSeq"/>
        </authorList>
    </citation>
    <scope>IDENTIFICATION</scope>
</reference>
<dbReference type="RefSeq" id="XP_010925696.1">
    <property type="nucleotide sequence ID" value="XM_010927394.3"/>
</dbReference>
<dbReference type="PANTHER" id="PTHR22835">
    <property type="entry name" value="ZINC FINGER FYVE DOMAIN CONTAINING PROTEIN"/>
    <property type="match status" value="1"/>
</dbReference>
<accession>A0A6I9RGK4</accession>
<feature type="signal peptide" evidence="5">
    <location>
        <begin position="1"/>
        <end position="30"/>
    </location>
</feature>
<dbReference type="Proteomes" id="UP000504607">
    <property type="component" value="Chromosome 7"/>
</dbReference>
<dbReference type="CDD" id="cd01837">
    <property type="entry name" value="SGNH_plant_lipase_like"/>
    <property type="match status" value="1"/>
</dbReference>
<protein>
    <submittedName>
        <fullName evidence="7">GDSL esterase/lipase At5g45910 isoform X1</fullName>
    </submittedName>
</protein>
<dbReference type="InterPro" id="IPR035669">
    <property type="entry name" value="SGNH_plant_lipase-like"/>
</dbReference>
<feature type="chain" id="PRO_5026671152" evidence="5">
    <location>
        <begin position="31"/>
        <end position="377"/>
    </location>
</feature>
<evidence type="ECO:0000313" key="7">
    <source>
        <dbReference type="RefSeq" id="XP_010925696.1"/>
    </source>
</evidence>
<dbReference type="InterPro" id="IPR036514">
    <property type="entry name" value="SGNH_hydro_sf"/>
</dbReference>
<name>A0A6I9RGK4_ELAGV</name>
<dbReference type="InterPro" id="IPR001087">
    <property type="entry name" value="GDSL"/>
</dbReference>
<dbReference type="GeneID" id="105048179"/>
<organism evidence="6 7">
    <name type="scientific">Elaeis guineensis var. tenera</name>
    <name type="common">Oil palm</name>
    <dbReference type="NCBI Taxonomy" id="51953"/>
    <lineage>
        <taxon>Eukaryota</taxon>
        <taxon>Viridiplantae</taxon>
        <taxon>Streptophyta</taxon>
        <taxon>Embryophyta</taxon>
        <taxon>Tracheophyta</taxon>
        <taxon>Spermatophyta</taxon>
        <taxon>Magnoliopsida</taxon>
        <taxon>Liliopsida</taxon>
        <taxon>Arecaceae</taxon>
        <taxon>Arecoideae</taxon>
        <taxon>Cocoseae</taxon>
        <taxon>Elaeidinae</taxon>
        <taxon>Elaeis</taxon>
    </lineage>
</organism>
<keyword evidence="2 5" id="KW-0732">Signal</keyword>